<name>A0A7C9RA24_9HYPH</name>
<evidence type="ECO:0000313" key="2">
    <source>
        <dbReference type="Proteomes" id="UP000481252"/>
    </source>
</evidence>
<sequence length="169" mass="18286">MSLRIPDFDASGGCYFERVPEKLVLEGYRRWMAGFETGSVAPWELTFALYTELLGGVEGRRALGELSHYVRTLRQCAACPLRSFPFGAHHICRDECMTLGLIAAIQHNDDGAARACLGAMACTPLHGPIGEAAASFAEILSGLQQFLLPIPQGAIEDVLSRAAPRATVH</sequence>
<organism evidence="1 2">
    <name type="scientific">Mesorhizobium zhangyense</name>
    <dbReference type="NCBI Taxonomy" id="1776730"/>
    <lineage>
        <taxon>Bacteria</taxon>
        <taxon>Pseudomonadati</taxon>
        <taxon>Pseudomonadota</taxon>
        <taxon>Alphaproteobacteria</taxon>
        <taxon>Hyphomicrobiales</taxon>
        <taxon>Phyllobacteriaceae</taxon>
        <taxon>Mesorhizobium</taxon>
    </lineage>
</organism>
<protein>
    <submittedName>
        <fullName evidence="1">Uncharacterized protein</fullName>
    </submittedName>
</protein>
<reference evidence="1 2" key="1">
    <citation type="submission" date="2020-02" db="EMBL/GenBank/DDBJ databases">
        <title>Genome sequence of the type strain CGMCC 1.15528 of Mesorhizobium zhangyense.</title>
        <authorList>
            <person name="Gao J."/>
            <person name="Sun J."/>
        </authorList>
    </citation>
    <scope>NUCLEOTIDE SEQUENCE [LARGE SCALE GENOMIC DNA]</scope>
    <source>
        <strain evidence="1 2">CGMCC 1.15528</strain>
    </source>
</reference>
<proteinExistence type="predicted"/>
<accession>A0A7C9RA24</accession>
<dbReference type="EMBL" id="JAAKZG010000011">
    <property type="protein sequence ID" value="NGN43717.1"/>
    <property type="molecule type" value="Genomic_DNA"/>
</dbReference>
<gene>
    <name evidence="1" type="ORF">G6N74_21885</name>
</gene>
<dbReference type="RefSeq" id="WP_165120140.1">
    <property type="nucleotide sequence ID" value="NZ_JAAKZG010000011.1"/>
</dbReference>
<keyword evidence="2" id="KW-1185">Reference proteome</keyword>
<dbReference type="Proteomes" id="UP000481252">
    <property type="component" value="Unassembled WGS sequence"/>
</dbReference>
<dbReference type="AlphaFoldDB" id="A0A7C9RA24"/>
<evidence type="ECO:0000313" key="1">
    <source>
        <dbReference type="EMBL" id="NGN43717.1"/>
    </source>
</evidence>
<comment type="caution">
    <text evidence="1">The sequence shown here is derived from an EMBL/GenBank/DDBJ whole genome shotgun (WGS) entry which is preliminary data.</text>
</comment>